<reference evidence="1 2" key="1">
    <citation type="submission" date="2017-02" db="EMBL/GenBank/DDBJ databases">
        <authorList>
            <person name="Peterson S.W."/>
        </authorList>
    </citation>
    <scope>NUCLEOTIDE SEQUENCE [LARGE SCALE GENOMIC DNA]</scope>
    <source>
        <strain evidence="1 2">DSM 25262</strain>
    </source>
</reference>
<dbReference type="InterPro" id="IPR036909">
    <property type="entry name" value="Cyt_c-like_dom_sf"/>
</dbReference>
<dbReference type="GO" id="GO:0009055">
    <property type="term" value="F:electron transfer activity"/>
    <property type="evidence" value="ECO:0007669"/>
    <property type="project" value="InterPro"/>
</dbReference>
<sequence length="120" mass="13127">MIRRFTLPSFIISFTVIVITSCVDHNLGSPFIVECDSNTTVSYTNDVAPIILAKCAGCHNSSSGLPDWTVLGNLQESGQEVQRRITLPLTDPGKMPRTGSITQAEREAIYCWIEQGAPNN</sequence>
<gene>
    <name evidence="1" type="ORF">SAMN05660236_4117</name>
</gene>
<dbReference type="SUPFAM" id="SSF46626">
    <property type="entry name" value="Cytochrome c"/>
    <property type="match status" value="1"/>
</dbReference>
<evidence type="ECO:0000313" key="2">
    <source>
        <dbReference type="Proteomes" id="UP000190961"/>
    </source>
</evidence>
<dbReference type="AlphaFoldDB" id="A0A1T5M2I1"/>
<dbReference type="STRING" id="688867.SAMN05660236_4117"/>
<dbReference type="GO" id="GO:0020037">
    <property type="term" value="F:heme binding"/>
    <property type="evidence" value="ECO:0007669"/>
    <property type="project" value="InterPro"/>
</dbReference>
<dbReference type="EMBL" id="FUZU01000003">
    <property type="protein sequence ID" value="SKC82224.1"/>
    <property type="molecule type" value="Genomic_DNA"/>
</dbReference>
<dbReference type="PROSITE" id="PS51257">
    <property type="entry name" value="PROKAR_LIPOPROTEIN"/>
    <property type="match status" value="1"/>
</dbReference>
<dbReference type="Proteomes" id="UP000190961">
    <property type="component" value="Unassembled WGS sequence"/>
</dbReference>
<dbReference type="OrthoDB" id="1450284at2"/>
<evidence type="ECO:0008006" key="3">
    <source>
        <dbReference type="Google" id="ProtNLM"/>
    </source>
</evidence>
<protein>
    <recommendedName>
        <fullName evidence="3">Cytochrome c domain-containing protein</fullName>
    </recommendedName>
</protein>
<dbReference type="RefSeq" id="WP_079688672.1">
    <property type="nucleotide sequence ID" value="NZ_FUZU01000003.1"/>
</dbReference>
<evidence type="ECO:0000313" key="1">
    <source>
        <dbReference type="EMBL" id="SKC82224.1"/>
    </source>
</evidence>
<accession>A0A1T5M2I1</accession>
<name>A0A1T5M2I1_9BACT</name>
<organism evidence="1 2">
    <name type="scientific">Ohtaekwangia koreensis</name>
    <dbReference type="NCBI Taxonomy" id="688867"/>
    <lineage>
        <taxon>Bacteria</taxon>
        <taxon>Pseudomonadati</taxon>
        <taxon>Bacteroidota</taxon>
        <taxon>Cytophagia</taxon>
        <taxon>Cytophagales</taxon>
        <taxon>Fulvivirgaceae</taxon>
        <taxon>Ohtaekwangia</taxon>
    </lineage>
</organism>
<keyword evidence="2" id="KW-1185">Reference proteome</keyword>
<proteinExistence type="predicted"/>